<gene>
    <name evidence="2" type="ORF">J2S66_006816</name>
</gene>
<keyword evidence="1" id="KW-0472">Membrane</keyword>
<feature type="transmembrane region" description="Helical" evidence="1">
    <location>
        <begin position="41"/>
        <end position="59"/>
    </location>
</feature>
<sequence>MPVAVAIDDHCRLVVPIATVGAAVRVEEEVVRSVVFSKKYAFLRLVVLVVVFLCARSVAPDAVDALTGVLLVVWTESRQVHDLWSGACRDGTGEGRGVARTTAACSSATCPAVGRG</sequence>
<protein>
    <recommendedName>
        <fullName evidence="4">Secreted protein</fullName>
    </recommendedName>
</protein>
<comment type="caution">
    <text evidence="2">The sequence shown here is derived from an EMBL/GenBank/DDBJ whole genome shotgun (WGS) entry which is preliminary data.</text>
</comment>
<keyword evidence="1" id="KW-1133">Transmembrane helix</keyword>
<evidence type="ECO:0000313" key="3">
    <source>
        <dbReference type="Proteomes" id="UP001268819"/>
    </source>
</evidence>
<proteinExistence type="predicted"/>
<evidence type="ECO:0000313" key="2">
    <source>
        <dbReference type="EMBL" id="MDR6598432.1"/>
    </source>
</evidence>
<dbReference type="EMBL" id="JAVDSG010000001">
    <property type="protein sequence ID" value="MDR6598432.1"/>
    <property type="molecule type" value="Genomic_DNA"/>
</dbReference>
<dbReference type="Proteomes" id="UP001268819">
    <property type="component" value="Unassembled WGS sequence"/>
</dbReference>
<dbReference type="RefSeq" id="WP_310313027.1">
    <property type="nucleotide sequence ID" value="NZ_BAAAXB010000001.1"/>
</dbReference>
<organism evidence="2 3">
    <name type="scientific">Saccharothrix longispora</name>
    <dbReference type="NCBI Taxonomy" id="33920"/>
    <lineage>
        <taxon>Bacteria</taxon>
        <taxon>Bacillati</taxon>
        <taxon>Actinomycetota</taxon>
        <taxon>Actinomycetes</taxon>
        <taxon>Pseudonocardiales</taxon>
        <taxon>Pseudonocardiaceae</taxon>
        <taxon>Saccharothrix</taxon>
    </lineage>
</organism>
<accession>A0ABU1Q6B0</accession>
<keyword evidence="3" id="KW-1185">Reference proteome</keyword>
<evidence type="ECO:0000256" key="1">
    <source>
        <dbReference type="SAM" id="Phobius"/>
    </source>
</evidence>
<evidence type="ECO:0008006" key="4">
    <source>
        <dbReference type="Google" id="ProtNLM"/>
    </source>
</evidence>
<keyword evidence="1" id="KW-0812">Transmembrane</keyword>
<name>A0ABU1Q6B0_9PSEU</name>
<reference evidence="2 3" key="1">
    <citation type="submission" date="2023-07" db="EMBL/GenBank/DDBJ databases">
        <title>Sequencing the genomes of 1000 actinobacteria strains.</title>
        <authorList>
            <person name="Klenk H.-P."/>
        </authorList>
    </citation>
    <scope>NUCLEOTIDE SEQUENCE [LARGE SCALE GENOMIC DNA]</scope>
    <source>
        <strain evidence="2 3">DSM 43749</strain>
    </source>
</reference>